<feature type="region of interest" description="Disordered" evidence="1">
    <location>
        <begin position="1"/>
        <end position="30"/>
    </location>
</feature>
<evidence type="ECO:0000313" key="2">
    <source>
        <dbReference type="EMBL" id="CAI3976926.1"/>
    </source>
</evidence>
<evidence type="ECO:0000256" key="1">
    <source>
        <dbReference type="SAM" id="MobiDB-lite"/>
    </source>
</evidence>
<evidence type="ECO:0000313" key="4">
    <source>
        <dbReference type="EMBL" id="CAL4764238.1"/>
    </source>
</evidence>
<evidence type="ECO:0000313" key="5">
    <source>
        <dbReference type="Proteomes" id="UP001152797"/>
    </source>
</evidence>
<sequence>MNLVSQRGQAPQQAGGPPGSAGSPGSKIQPVEGLRNLYGVKEDCELLVHYGYLKESPSLSLLRDDSAAREGGYLPLWHEHVVYDSNATEFSTQVGIGPLPNEEGREGTAMD</sequence>
<gene>
    <name evidence="2" type="ORF">C1SCF055_LOCUS5109</name>
</gene>
<proteinExistence type="predicted"/>
<feature type="compositionally biased region" description="Low complexity" evidence="1">
    <location>
        <begin position="8"/>
        <end position="26"/>
    </location>
</feature>
<organism evidence="2">
    <name type="scientific">Cladocopium goreaui</name>
    <dbReference type="NCBI Taxonomy" id="2562237"/>
    <lineage>
        <taxon>Eukaryota</taxon>
        <taxon>Sar</taxon>
        <taxon>Alveolata</taxon>
        <taxon>Dinophyceae</taxon>
        <taxon>Suessiales</taxon>
        <taxon>Symbiodiniaceae</taxon>
        <taxon>Cladocopium</taxon>
    </lineage>
</organism>
<protein>
    <submittedName>
        <fullName evidence="4">TIR domain-containing protein</fullName>
    </submittedName>
</protein>
<dbReference type="Proteomes" id="UP001152797">
    <property type="component" value="Unassembled WGS sequence"/>
</dbReference>
<comment type="caution">
    <text evidence="2">The sequence shown here is derived from an EMBL/GenBank/DDBJ whole genome shotgun (WGS) entry which is preliminary data.</text>
</comment>
<name>A0A9P1FI73_9DINO</name>
<dbReference type="EMBL" id="CAMXCT010000306">
    <property type="protein sequence ID" value="CAI3976926.1"/>
    <property type="molecule type" value="Genomic_DNA"/>
</dbReference>
<reference evidence="2" key="1">
    <citation type="submission" date="2022-10" db="EMBL/GenBank/DDBJ databases">
        <authorList>
            <person name="Chen Y."/>
            <person name="Dougan E. K."/>
            <person name="Chan C."/>
            <person name="Rhodes N."/>
            <person name="Thang M."/>
        </authorList>
    </citation>
    <scope>NUCLEOTIDE SEQUENCE</scope>
</reference>
<dbReference type="EMBL" id="CAMXCT020000306">
    <property type="protein sequence ID" value="CAL1130301.1"/>
    <property type="molecule type" value="Genomic_DNA"/>
</dbReference>
<dbReference type="EMBL" id="CAMXCT030000306">
    <property type="protein sequence ID" value="CAL4764238.1"/>
    <property type="molecule type" value="Genomic_DNA"/>
</dbReference>
<keyword evidence="5" id="KW-1185">Reference proteome</keyword>
<accession>A0A9P1FI73</accession>
<evidence type="ECO:0000313" key="3">
    <source>
        <dbReference type="EMBL" id="CAL1130301.1"/>
    </source>
</evidence>
<dbReference type="AlphaFoldDB" id="A0A9P1FI73"/>
<reference evidence="3" key="2">
    <citation type="submission" date="2024-04" db="EMBL/GenBank/DDBJ databases">
        <authorList>
            <person name="Chen Y."/>
            <person name="Shah S."/>
            <person name="Dougan E. K."/>
            <person name="Thang M."/>
            <person name="Chan C."/>
        </authorList>
    </citation>
    <scope>NUCLEOTIDE SEQUENCE [LARGE SCALE GENOMIC DNA]</scope>
</reference>